<evidence type="ECO:0000313" key="2">
    <source>
        <dbReference type="EMBL" id="SLN69719.1"/>
    </source>
</evidence>
<gene>
    <name evidence="2" type="ORF">ROJ8625_03630</name>
</gene>
<dbReference type="RefSeq" id="WP_159456798.1">
    <property type="nucleotide sequence ID" value="NZ_FWFK01000007.1"/>
</dbReference>
<name>A0A1X7A3M9_9RHOB</name>
<keyword evidence="3" id="KW-1185">Reference proteome</keyword>
<feature type="signal peptide" evidence="1">
    <location>
        <begin position="1"/>
        <end position="24"/>
    </location>
</feature>
<evidence type="ECO:0000313" key="3">
    <source>
        <dbReference type="Proteomes" id="UP000193570"/>
    </source>
</evidence>
<proteinExistence type="predicted"/>
<keyword evidence="1" id="KW-0732">Signal</keyword>
<organism evidence="2 3">
    <name type="scientific">Roseivivax jejudonensis</name>
    <dbReference type="NCBI Taxonomy" id="1529041"/>
    <lineage>
        <taxon>Bacteria</taxon>
        <taxon>Pseudomonadati</taxon>
        <taxon>Pseudomonadota</taxon>
        <taxon>Alphaproteobacteria</taxon>
        <taxon>Rhodobacterales</taxon>
        <taxon>Roseobacteraceae</taxon>
        <taxon>Roseivivax</taxon>
    </lineage>
</organism>
<feature type="chain" id="PRO_5012440017" evidence="1">
    <location>
        <begin position="25"/>
        <end position="56"/>
    </location>
</feature>
<accession>A0A1X7A3M9</accession>
<dbReference type="Proteomes" id="UP000193570">
    <property type="component" value="Unassembled WGS sequence"/>
</dbReference>
<sequence>MTTRALIAGLALAGLATMTLADLAATGGPDIYRQPPLIALGSGAAAGGAHCAALPQ</sequence>
<dbReference type="EMBL" id="FWFK01000007">
    <property type="protein sequence ID" value="SLN69719.1"/>
    <property type="molecule type" value="Genomic_DNA"/>
</dbReference>
<reference evidence="2 3" key="1">
    <citation type="submission" date="2017-03" db="EMBL/GenBank/DDBJ databases">
        <authorList>
            <person name="Afonso C.L."/>
            <person name="Miller P.J."/>
            <person name="Scott M.A."/>
            <person name="Spackman E."/>
            <person name="Goraichik I."/>
            <person name="Dimitrov K.M."/>
            <person name="Suarez D.L."/>
            <person name="Swayne D.E."/>
        </authorList>
    </citation>
    <scope>NUCLEOTIDE SEQUENCE [LARGE SCALE GENOMIC DNA]</scope>
    <source>
        <strain evidence="2 3">CECT 8625</strain>
    </source>
</reference>
<dbReference type="AlphaFoldDB" id="A0A1X7A3M9"/>
<evidence type="ECO:0000256" key="1">
    <source>
        <dbReference type="SAM" id="SignalP"/>
    </source>
</evidence>
<protein>
    <submittedName>
        <fullName evidence="2">Uncharacterized protein</fullName>
    </submittedName>
</protein>